<proteinExistence type="predicted"/>
<dbReference type="EMBL" id="DWYS01000089">
    <property type="protein sequence ID" value="HJB07660.1"/>
    <property type="molecule type" value="Genomic_DNA"/>
</dbReference>
<comment type="function">
    <text evidence="8">ADP-binding subunit of the dihydroxyacetone kinase, which is responsible for the phosphoenolpyruvate (PEP)-dependent phosphorylation of dihydroxyacetone. DhaL-ADP is converted to DhaL-ATP via a phosphoryl group transfer from DhaM and transmits it to dihydroxyacetone binds to DhaK.</text>
</comment>
<name>A0A9D2L881_9FIRM</name>
<dbReference type="InterPro" id="IPR050861">
    <property type="entry name" value="Dihydroxyacetone_Kinase"/>
</dbReference>
<dbReference type="GO" id="GO:0047324">
    <property type="term" value="F:phosphoenolpyruvate-glycerone phosphotransferase activity"/>
    <property type="evidence" value="ECO:0007669"/>
    <property type="project" value="UniProtKB-EC"/>
</dbReference>
<dbReference type="GO" id="GO:0004371">
    <property type="term" value="F:glycerone kinase activity"/>
    <property type="evidence" value="ECO:0007669"/>
    <property type="project" value="InterPro"/>
</dbReference>
<dbReference type="PROSITE" id="PS51480">
    <property type="entry name" value="DHAL"/>
    <property type="match status" value="1"/>
</dbReference>
<organism evidence="10 11">
    <name type="scientific">Candidatus Enterocloster faecavium</name>
    <dbReference type="NCBI Taxonomy" id="2838560"/>
    <lineage>
        <taxon>Bacteria</taxon>
        <taxon>Bacillati</taxon>
        <taxon>Bacillota</taxon>
        <taxon>Clostridia</taxon>
        <taxon>Lachnospirales</taxon>
        <taxon>Lachnospiraceae</taxon>
        <taxon>Enterocloster</taxon>
    </lineage>
</organism>
<dbReference type="InterPro" id="IPR036117">
    <property type="entry name" value="DhaL_dom_sf"/>
</dbReference>
<comment type="caution">
    <text evidence="10">The sequence shown here is derived from an EMBL/GenBank/DDBJ whole genome shotgun (WGS) entry which is preliminary data.</text>
</comment>
<reference evidence="10" key="2">
    <citation type="submission" date="2021-04" db="EMBL/GenBank/DDBJ databases">
        <authorList>
            <person name="Gilroy R."/>
        </authorList>
    </citation>
    <scope>NUCLEOTIDE SEQUENCE</scope>
    <source>
        <strain evidence="10">CHK188-4685</strain>
    </source>
</reference>
<dbReference type="FunFam" id="1.25.40.340:FF:000002">
    <property type="entry name" value="Dihydroxyacetone kinase, L subunit"/>
    <property type="match status" value="1"/>
</dbReference>
<keyword evidence="4" id="KW-0808">Transferase</keyword>
<comment type="catalytic activity">
    <reaction evidence="1">
        <text>dihydroxyacetone + phosphoenolpyruvate = dihydroxyacetone phosphate + pyruvate</text>
        <dbReference type="Rhea" id="RHEA:18381"/>
        <dbReference type="ChEBI" id="CHEBI:15361"/>
        <dbReference type="ChEBI" id="CHEBI:16016"/>
        <dbReference type="ChEBI" id="CHEBI:57642"/>
        <dbReference type="ChEBI" id="CHEBI:58702"/>
        <dbReference type="EC" id="2.7.1.121"/>
    </reaction>
</comment>
<evidence type="ECO:0000256" key="8">
    <source>
        <dbReference type="ARBA" id="ARBA00055771"/>
    </source>
</evidence>
<evidence type="ECO:0000313" key="10">
    <source>
        <dbReference type="EMBL" id="HJB07660.1"/>
    </source>
</evidence>
<dbReference type="PANTHER" id="PTHR28629:SF4">
    <property type="entry name" value="TRIOKINASE_FMN CYCLASE"/>
    <property type="match status" value="1"/>
</dbReference>
<evidence type="ECO:0000256" key="4">
    <source>
        <dbReference type="ARBA" id="ARBA00022679"/>
    </source>
</evidence>
<dbReference type="InterPro" id="IPR004007">
    <property type="entry name" value="DhaL_dom"/>
</dbReference>
<comment type="pathway">
    <text evidence="2">Polyol metabolism; glycerol degradation.</text>
</comment>
<dbReference type="SUPFAM" id="SSF101473">
    <property type="entry name" value="DhaL-like"/>
    <property type="match status" value="1"/>
</dbReference>
<dbReference type="InterPro" id="IPR012737">
    <property type="entry name" value="DhaK_L_YcgS"/>
</dbReference>
<accession>A0A9D2L881</accession>
<dbReference type="Proteomes" id="UP000886804">
    <property type="component" value="Unassembled WGS sequence"/>
</dbReference>
<evidence type="ECO:0000256" key="2">
    <source>
        <dbReference type="ARBA" id="ARBA00004745"/>
    </source>
</evidence>
<evidence type="ECO:0000256" key="6">
    <source>
        <dbReference type="ARBA" id="ARBA00022798"/>
    </source>
</evidence>
<keyword evidence="5 10" id="KW-0418">Kinase</keyword>
<evidence type="ECO:0000256" key="7">
    <source>
        <dbReference type="ARBA" id="ARBA00046577"/>
    </source>
</evidence>
<evidence type="ECO:0000313" key="11">
    <source>
        <dbReference type="Proteomes" id="UP000886804"/>
    </source>
</evidence>
<evidence type="ECO:0000259" key="9">
    <source>
        <dbReference type="PROSITE" id="PS51480"/>
    </source>
</evidence>
<dbReference type="AlphaFoldDB" id="A0A9D2L881"/>
<protein>
    <recommendedName>
        <fullName evidence="3">phosphoenolpyruvate--glycerone phosphotransferase</fullName>
        <ecNumber evidence="3">2.7.1.121</ecNumber>
    </recommendedName>
</protein>
<reference evidence="10" key="1">
    <citation type="journal article" date="2021" name="PeerJ">
        <title>Extensive microbial diversity within the chicken gut microbiome revealed by metagenomics and culture.</title>
        <authorList>
            <person name="Gilroy R."/>
            <person name="Ravi A."/>
            <person name="Getino M."/>
            <person name="Pursley I."/>
            <person name="Horton D.L."/>
            <person name="Alikhan N.F."/>
            <person name="Baker D."/>
            <person name="Gharbi K."/>
            <person name="Hall N."/>
            <person name="Watson M."/>
            <person name="Adriaenssens E.M."/>
            <person name="Foster-Nyarko E."/>
            <person name="Jarju S."/>
            <person name="Secka A."/>
            <person name="Antonio M."/>
            <person name="Oren A."/>
            <person name="Chaudhuri R.R."/>
            <person name="La Ragione R."/>
            <person name="Hildebrand F."/>
            <person name="Pallen M.J."/>
        </authorList>
    </citation>
    <scope>NUCLEOTIDE SEQUENCE</scope>
    <source>
        <strain evidence="10">CHK188-4685</strain>
    </source>
</reference>
<dbReference type="PANTHER" id="PTHR28629">
    <property type="entry name" value="TRIOKINASE/FMN CYCLASE"/>
    <property type="match status" value="1"/>
</dbReference>
<dbReference type="Pfam" id="PF02734">
    <property type="entry name" value="Dak2"/>
    <property type="match status" value="1"/>
</dbReference>
<dbReference type="SMART" id="SM01120">
    <property type="entry name" value="Dak2"/>
    <property type="match status" value="1"/>
</dbReference>
<dbReference type="GO" id="GO:0019563">
    <property type="term" value="P:glycerol catabolic process"/>
    <property type="evidence" value="ECO:0007669"/>
    <property type="project" value="TreeGrafter"/>
</dbReference>
<feature type="domain" description="DhaL" evidence="9">
    <location>
        <begin position="5"/>
        <end position="205"/>
    </location>
</feature>
<evidence type="ECO:0000256" key="5">
    <source>
        <dbReference type="ARBA" id="ARBA00022777"/>
    </source>
</evidence>
<dbReference type="Gene3D" id="1.25.40.340">
    <property type="match status" value="1"/>
</dbReference>
<dbReference type="EC" id="2.7.1.121" evidence="3"/>
<dbReference type="GO" id="GO:0005829">
    <property type="term" value="C:cytosol"/>
    <property type="evidence" value="ECO:0007669"/>
    <property type="project" value="TreeGrafter"/>
</dbReference>
<evidence type="ECO:0000256" key="1">
    <source>
        <dbReference type="ARBA" id="ARBA00001113"/>
    </source>
</evidence>
<comment type="subunit">
    <text evidence="7">Homodimer. The dihydroxyacetone kinase complex is composed of a homodimer of DhaM, a homodimer of DhaK and the subunit DhaL.</text>
</comment>
<evidence type="ECO:0000256" key="3">
    <source>
        <dbReference type="ARBA" id="ARBA00012095"/>
    </source>
</evidence>
<gene>
    <name evidence="10" type="primary">dhaL</name>
    <name evidence="10" type="ORF">H9716_07300</name>
</gene>
<dbReference type="NCBIfam" id="TIGR02365">
    <property type="entry name" value="dha_L_ycgS"/>
    <property type="match status" value="1"/>
</dbReference>
<keyword evidence="6" id="KW-0319">Glycerol metabolism</keyword>
<sequence length="208" mass="21727">MADSKKILEMIRQMAQVIEEHKDELTQLDQPIGDSDHGINMARGFQAVEQKLPGLEGKDIGTILKTVGMTLVSTVGGASGPLYGTAFMKAGMEAAGLTQLDLEGFLKLMDAAEAGVAQRGKAAEGEATMLDAMIPSLNAMKKAKEAGEGTAQVLQAGAAAAWAGAEHTKDLIATKGRASYVGERGLGHQDPGATSYSYLLETIAKAYS</sequence>